<dbReference type="SUPFAM" id="SSF55347">
    <property type="entry name" value="Glyceraldehyde-3-phosphate dehydrogenase-like, C-terminal domain"/>
    <property type="match status" value="1"/>
</dbReference>
<evidence type="ECO:0000259" key="3">
    <source>
        <dbReference type="Pfam" id="PF01408"/>
    </source>
</evidence>
<dbReference type="PANTHER" id="PTHR22604:SF105">
    <property type="entry name" value="TRANS-1,2-DIHYDROBENZENE-1,2-DIOL DEHYDROGENASE"/>
    <property type="match status" value="1"/>
</dbReference>
<keyword evidence="2" id="KW-0560">Oxidoreductase</keyword>
<dbReference type="GO" id="GO:0016491">
    <property type="term" value="F:oxidoreductase activity"/>
    <property type="evidence" value="ECO:0007669"/>
    <property type="project" value="UniProtKB-KW"/>
</dbReference>
<accession>A0AAE3EW64</accession>
<dbReference type="Pfam" id="PF01408">
    <property type="entry name" value="GFO_IDH_MocA"/>
    <property type="match status" value="1"/>
</dbReference>
<dbReference type="Pfam" id="PF22725">
    <property type="entry name" value="GFO_IDH_MocA_C3"/>
    <property type="match status" value="1"/>
</dbReference>
<dbReference type="RefSeq" id="WP_317902418.1">
    <property type="nucleotide sequence ID" value="NZ_JAIRBC010000014.1"/>
</dbReference>
<dbReference type="InterPro" id="IPR036291">
    <property type="entry name" value="NAD(P)-bd_dom_sf"/>
</dbReference>
<dbReference type="InterPro" id="IPR055170">
    <property type="entry name" value="GFO_IDH_MocA-like_dom"/>
</dbReference>
<evidence type="ECO:0000256" key="1">
    <source>
        <dbReference type="ARBA" id="ARBA00010928"/>
    </source>
</evidence>
<dbReference type="InterPro" id="IPR000683">
    <property type="entry name" value="Gfo/Idh/MocA-like_OxRdtase_N"/>
</dbReference>
<gene>
    <name evidence="5" type="ORF">K8352_10990</name>
</gene>
<dbReference type="SUPFAM" id="SSF51735">
    <property type="entry name" value="NAD(P)-binding Rossmann-fold domains"/>
    <property type="match status" value="1"/>
</dbReference>
<dbReference type="GO" id="GO:0000166">
    <property type="term" value="F:nucleotide binding"/>
    <property type="evidence" value="ECO:0007669"/>
    <property type="project" value="InterPro"/>
</dbReference>
<reference evidence="5" key="1">
    <citation type="submission" date="2023-02" db="EMBL/GenBank/DDBJ databases">
        <title>Genome of Flavobacteriaceae gen. nov. sp. strain F89.</title>
        <authorList>
            <person name="Wang Y."/>
        </authorList>
    </citation>
    <scope>NUCLEOTIDE SEQUENCE</scope>
    <source>
        <strain evidence="5">F89</strain>
    </source>
</reference>
<proteinExistence type="inferred from homology"/>
<name>A0AAE3EW64_9FLAO</name>
<dbReference type="EMBL" id="JAIRBC010000014">
    <property type="protein sequence ID" value="MCG2461274.1"/>
    <property type="molecule type" value="Genomic_DNA"/>
</dbReference>
<comment type="caution">
    <text evidence="5">The sequence shown here is derived from an EMBL/GenBank/DDBJ whole genome shotgun (WGS) entry which is preliminary data.</text>
</comment>
<evidence type="ECO:0000313" key="5">
    <source>
        <dbReference type="EMBL" id="MCG2461274.1"/>
    </source>
</evidence>
<sequence length="327" mass="36845">MKKKIRWGILGPGHIAHSFAKDLLLVPDGELVAVGSRNLDRAKKFGDTYGASRFFGSYEELYNCEEIDVIYIATPHTYHAEHSIAAMDHGNPVLCEKPMGVNRAEVKNMIAASKRNNVFMMEALWSRFNPAIRKIKQMVVEGVIGEIGHMSSDFAFYALDRDEKGRLLNPELAGGSLLDIGIYPIFLTYLMMGKPENILATSRFHHTGVEIQTSMIFDYPKAQALLYSGLTSKSGMRVEIGGSKGTLFIDPRWHETQGFTWERNGETEAFHIPKIGKGYAHEIEEVQDCLRQGKKQSELWTHQNSMDLVGLMDEVRTRTGIVFPFEV</sequence>
<feature type="domain" description="Gfo/Idh/MocA-like oxidoreductase N-terminal" evidence="3">
    <location>
        <begin position="5"/>
        <end position="121"/>
    </location>
</feature>
<protein>
    <submittedName>
        <fullName evidence="5">Gfo/Idh/MocA family oxidoreductase</fullName>
    </submittedName>
</protein>
<dbReference type="Gene3D" id="3.40.50.720">
    <property type="entry name" value="NAD(P)-binding Rossmann-like Domain"/>
    <property type="match status" value="1"/>
</dbReference>
<dbReference type="AlphaFoldDB" id="A0AAE3EW64"/>
<evidence type="ECO:0000313" key="6">
    <source>
        <dbReference type="Proteomes" id="UP001200642"/>
    </source>
</evidence>
<keyword evidence="6" id="KW-1185">Reference proteome</keyword>
<evidence type="ECO:0000256" key="2">
    <source>
        <dbReference type="ARBA" id="ARBA00023002"/>
    </source>
</evidence>
<evidence type="ECO:0000259" key="4">
    <source>
        <dbReference type="Pfam" id="PF22725"/>
    </source>
</evidence>
<dbReference type="InterPro" id="IPR050984">
    <property type="entry name" value="Gfo/Idh/MocA_domain"/>
</dbReference>
<comment type="similarity">
    <text evidence="1">Belongs to the Gfo/Idh/MocA family.</text>
</comment>
<feature type="domain" description="GFO/IDH/MocA-like oxidoreductase" evidence="4">
    <location>
        <begin position="132"/>
        <end position="247"/>
    </location>
</feature>
<organism evidence="5 6">
    <name type="scientific">Cerina litoralis</name>
    <dbReference type="NCBI Taxonomy" id="2874477"/>
    <lineage>
        <taxon>Bacteria</taxon>
        <taxon>Pseudomonadati</taxon>
        <taxon>Bacteroidota</taxon>
        <taxon>Flavobacteriia</taxon>
        <taxon>Flavobacteriales</taxon>
        <taxon>Flavobacteriaceae</taxon>
        <taxon>Cerina</taxon>
    </lineage>
</organism>
<dbReference type="Gene3D" id="3.30.360.10">
    <property type="entry name" value="Dihydrodipicolinate Reductase, domain 2"/>
    <property type="match status" value="1"/>
</dbReference>
<dbReference type="Proteomes" id="UP001200642">
    <property type="component" value="Unassembled WGS sequence"/>
</dbReference>
<dbReference type="PANTHER" id="PTHR22604">
    <property type="entry name" value="OXIDOREDUCTASES"/>
    <property type="match status" value="1"/>
</dbReference>